<dbReference type="Proteomes" id="UP000318741">
    <property type="component" value="Chromosome"/>
</dbReference>
<sequence length="341" mass="36830">MPDAPPAVLLSAFADEATRPSSKAVPEQLAAVAAVGLNWYSPRWVQFPGAEPKHCVECTDAEFADLRALQEDFGVGVTSIGSRVGKVKLKDEADRSHNKFVPWKEYLDGEVAATVRAAHELGTKLIRGFSFYHPAGTAPEPHIPQAVDQLGELADLCAKEDLIYGLEIEPNLVGETGPLLATIAEQVNRPNLVLIWDGGNIAAQNKDAAVCYAEYEAMRPYLGWIHIKDYKIDPSLTWDGYVDEERLKNFVPADVGDGGHAAVFKDLASHLPELSHRVETLGVPGFFLELEPHLRGGGQFGGFSGPDGLGIACRALCGMLADAGIGTDRRDFAALRADRGF</sequence>
<feature type="domain" description="Xylose isomerase-like TIM barrel" evidence="1">
    <location>
        <begin position="54"/>
        <end position="267"/>
    </location>
</feature>
<dbReference type="InterPro" id="IPR036237">
    <property type="entry name" value="Xyl_isomerase-like_sf"/>
</dbReference>
<dbReference type="Gene3D" id="3.20.20.150">
    <property type="entry name" value="Divalent-metal-dependent TIM barrel enzymes"/>
    <property type="match status" value="1"/>
</dbReference>
<dbReference type="PANTHER" id="PTHR12110">
    <property type="entry name" value="HYDROXYPYRUVATE ISOMERASE"/>
    <property type="match status" value="1"/>
</dbReference>
<evidence type="ECO:0000313" key="3">
    <source>
        <dbReference type="Proteomes" id="UP000318741"/>
    </source>
</evidence>
<dbReference type="SUPFAM" id="SSF51658">
    <property type="entry name" value="Xylose isomerase-like"/>
    <property type="match status" value="1"/>
</dbReference>
<dbReference type="InterPro" id="IPR050312">
    <property type="entry name" value="IolE/XylAMocC-like"/>
</dbReference>
<dbReference type="OrthoDB" id="9815124at2"/>
<proteinExistence type="predicted"/>
<dbReference type="InterPro" id="IPR013022">
    <property type="entry name" value="Xyl_isomerase-like_TIM-brl"/>
</dbReference>
<protein>
    <submittedName>
        <fullName evidence="2">Xylose isomerase-like TIM barrel</fullName>
    </submittedName>
</protein>
<organism evidence="2 3">
    <name type="scientific">Alienimonas californiensis</name>
    <dbReference type="NCBI Taxonomy" id="2527989"/>
    <lineage>
        <taxon>Bacteria</taxon>
        <taxon>Pseudomonadati</taxon>
        <taxon>Planctomycetota</taxon>
        <taxon>Planctomycetia</taxon>
        <taxon>Planctomycetales</taxon>
        <taxon>Planctomycetaceae</taxon>
        <taxon>Alienimonas</taxon>
    </lineage>
</organism>
<dbReference type="AlphaFoldDB" id="A0A517P8C9"/>
<dbReference type="RefSeq" id="WP_145358541.1">
    <property type="nucleotide sequence ID" value="NZ_CP036265.1"/>
</dbReference>
<dbReference type="EMBL" id="CP036265">
    <property type="protein sequence ID" value="QDT15629.1"/>
    <property type="molecule type" value="Genomic_DNA"/>
</dbReference>
<accession>A0A517P8C9</accession>
<dbReference type="PANTHER" id="PTHR12110:SF53">
    <property type="entry name" value="BLR5974 PROTEIN"/>
    <property type="match status" value="1"/>
</dbReference>
<keyword evidence="3" id="KW-1185">Reference proteome</keyword>
<evidence type="ECO:0000259" key="1">
    <source>
        <dbReference type="Pfam" id="PF01261"/>
    </source>
</evidence>
<keyword evidence="2" id="KW-0413">Isomerase</keyword>
<dbReference type="GO" id="GO:0016853">
    <property type="term" value="F:isomerase activity"/>
    <property type="evidence" value="ECO:0007669"/>
    <property type="project" value="UniProtKB-KW"/>
</dbReference>
<dbReference type="KEGG" id="acaf:CA12_17140"/>
<evidence type="ECO:0000313" key="2">
    <source>
        <dbReference type="EMBL" id="QDT15629.1"/>
    </source>
</evidence>
<gene>
    <name evidence="2" type="ORF">CA12_17140</name>
</gene>
<reference evidence="2 3" key="1">
    <citation type="submission" date="2019-02" db="EMBL/GenBank/DDBJ databases">
        <title>Deep-cultivation of Planctomycetes and their phenomic and genomic characterization uncovers novel biology.</title>
        <authorList>
            <person name="Wiegand S."/>
            <person name="Jogler M."/>
            <person name="Boedeker C."/>
            <person name="Pinto D."/>
            <person name="Vollmers J."/>
            <person name="Rivas-Marin E."/>
            <person name="Kohn T."/>
            <person name="Peeters S.H."/>
            <person name="Heuer A."/>
            <person name="Rast P."/>
            <person name="Oberbeckmann S."/>
            <person name="Bunk B."/>
            <person name="Jeske O."/>
            <person name="Meyerdierks A."/>
            <person name="Storesund J.E."/>
            <person name="Kallscheuer N."/>
            <person name="Luecker S."/>
            <person name="Lage O.M."/>
            <person name="Pohl T."/>
            <person name="Merkel B.J."/>
            <person name="Hornburger P."/>
            <person name="Mueller R.-W."/>
            <person name="Bruemmer F."/>
            <person name="Labrenz M."/>
            <person name="Spormann A.M."/>
            <person name="Op den Camp H."/>
            <person name="Overmann J."/>
            <person name="Amann R."/>
            <person name="Jetten M.S.M."/>
            <person name="Mascher T."/>
            <person name="Medema M.H."/>
            <person name="Devos D.P."/>
            <person name="Kaster A.-K."/>
            <person name="Ovreas L."/>
            <person name="Rohde M."/>
            <person name="Galperin M.Y."/>
            <person name="Jogler C."/>
        </authorList>
    </citation>
    <scope>NUCLEOTIDE SEQUENCE [LARGE SCALE GENOMIC DNA]</scope>
    <source>
        <strain evidence="2 3">CA12</strain>
    </source>
</reference>
<name>A0A517P8C9_9PLAN</name>
<dbReference type="Pfam" id="PF01261">
    <property type="entry name" value="AP_endonuc_2"/>
    <property type="match status" value="1"/>
</dbReference>